<dbReference type="PANTHER" id="PTHR33021">
    <property type="entry name" value="BLUE COPPER PROTEIN"/>
    <property type="match status" value="1"/>
</dbReference>
<dbReference type="FunFam" id="2.60.40.420:FF:000034">
    <property type="entry name" value="Cupredoxin superfamily protein"/>
    <property type="match status" value="2"/>
</dbReference>
<dbReference type="Gene3D" id="2.60.40.420">
    <property type="entry name" value="Cupredoxins - blue copper proteins"/>
    <property type="match status" value="2"/>
</dbReference>
<dbReference type="Proteomes" id="UP001295469">
    <property type="component" value="Chromosome C07"/>
</dbReference>
<dbReference type="InterPro" id="IPR008972">
    <property type="entry name" value="Cupredoxin"/>
</dbReference>
<keyword evidence="4" id="KW-0732">Signal</keyword>
<organism evidence="6">
    <name type="scientific">Brassica napus</name>
    <name type="common">Rape</name>
    <dbReference type="NCBI Taxonomy" id="3708"/>
    <lineage>
        <taxon>Eukaryota</taxon>
        <taxon>Viridiplantae</taxon>
        <taxon>Streptophyta</taxon>
        <taxon>Embryophyta</taxon>
        <taxon>Tracheophyta</taxon>
        <taxon>Spermatophyta</taxon>
        <taxon>Magnoliopsida</taxon>
        <taxon>eudicotyledons</taxon>
        <taxon>Gunneridae</taxon>
        <taxon>Pentapetalae</taxon>
        <taxon>rosids</taxon>
        <taxon>malvids</taxon>
        <taxon>Brassicales</taxon>
        <taxon>Brassicaceae</taxon>
        <taxon>Brassiceae</taxon>
        <taxon>Brassica</taxon>
    </lineage>
</organism>
<dbReference type="AlphaFoldDB" id="A0A816MI38"/>
<accession>A0A816MI38</accession>
<gene>
    <name evidence="6" type="ORF">DARMORV10_C07P31840.1</name>
</gene>
<dbReference type="PROSITE" id="PS51257">
    <property type="entry name" value="PROKAR_LIPOPROTEIN"/>
    <property type="match status" value="1"/>
</dbReference>
<reference evidence="6" key="1">
    <citation type="submission" date="2021-01" db="EMBL/GenBank/DDBJ databases">
        <authorList>
            <consortium name="Genoscope - CEA"/>
            <person name="William W."/>
        </authorList>
    </citation>
    <scope>NUCLEOTIDE SEQUENCE</scope>
</reference>
<evidence type="ECO:0000256" key="3">
    <source>
        <dbReference type="SAM" id="MobiDB-lite"/>
    </source>
</evidence>
<name>A0A816MI38_BRANA</name>
<dbReference type="SUPFAM" id="SSF49503">
    <property type="entry name" value="Cupredoxins"/>
    <property type="match status" value="2"/>
</dbReference>
<feature type="signal peptide" evidence="4">
    <location>
        <begin position="1"/>
        <end position="22"/>
    </location>
</feature>
<dbReference type="InterPro" id="IPR039391">
    <property type="entry name" value="Phytocyanin-like"/>
</dbReference>
<dbReference type="Pfam" id="PF02298">
    <property type="entry name" value="Cu_bind_like"/>
    <property type="match status" value="2"/>
</dbReference>
<evidence type="ECO:0000259" key="5">
    <source>
        <dbReference type="PROSITE" id="PS51485"/>
    </source>
</evidence>
<sequence length="395" mass="44468">MATTTRMFCFVLVMVLIGCCCSAKIYKVGDSKGWATAKHGSYYEWAKRKKFQVGDSLMFEYDGNVNDVTQVSSRLEYQFFNSLSPKAVYNTGHDVVRTLTEPGYHFFISSNRSECVAGQKLVVFVVHDHPMIPPPPLPRKILPFGKDYKVGDSNEWRVPEESDFYSKWSEEKQFHVGDNLLFYYNDQVDDVLEINSDLEFKSCDTISPVAVHNAGQDLIKLTKPGIRYFITSKIGHFVSLAFTNSYWKSKKTIHTTFRDGCDVLNAHLLQDRSPNKLFTTTKPCQTKRTTPDTLMEEETKRQATTTTTTIRSLDIGSEAGTPNRICRPLQISSNSPTATEGGRSVVKELSYLATRRHHKATVGDLQKGKSDLTKALTLKADSHLHRPAVSLAVTP</sequence>
<feature type="chain" id="PRO_5032922278" evidence="4">
    <location>
        <begin position="23"/>
        <end position="395"/>
    </location>
</feature>
<dbReference type="PANTHER" id="PTHR33021:SF312">
    <property type="entry name" value="PHYTOCYANIN DOMAIN-CONTAINING PROTEIN"/>
    <property type="match status" value="1"/>
</dbReference>
<dbReference type="GO" id="GO:0009055">
    <property type="term" value="F:electron transfer activity"/>
    <property type="evidence" value="ECO:0007669"/>
    <property type="project" value="InterPro"/>
</dbReference>
<evidence type="ECO:0000256" key="2">
    <source>
        <dbReference type="ARBA" id="ARBA00023180"/>
    </source>
</evidence>
<feature type="domain" description="Phytocyanin" evidence="5">
    <location>
        <begin position="24"/>
        <end position="127"/>
    </location>
</feature>
<protein>
    <submittedName>
        <fullName evidence="6">(rape) hypothetical protein</fullName>
    </submittedName>
</protein>
<dbReference type="PROSITE" id="PS51485">
    <property type="entry name" value="PHYTOCYANIN"/>
    <property type="match status" value="2"/>
</dbReference>
<feature type="compositionally biased region" description="Low complexity" evidence="3">
    <location>
        <begin position="279"/>
        <end position="288"/>
    </location>
</feature>
<feature type="region of interest" description="Disordered" evidence="3">
    <location>
        <begin position="279"/>
        <end position="342"/>
    </location>
</feature>
<keyword evidence="1" id="KW-1015">Disulfide bond</keyword>
<feature type="domain" description="Phytocyanin" evidence="5">
    <location>
        <begin position="146"/>
        <end position="257"/>
    </location>
</feature>
<dbReference type="InterPro" id="IPR003245">
    <property type="entry name" value="Phytocyanin_dom"/>
</dbReference>
<proteinExistence type="predicted"/>
<dbReference type="EMBL" id="HG994371">
    <property type="protein sequence ID" value="CAF1997506.1"/>
    <property type="molecule type" value="Genomic_DNA"/>
</dbReference>
<keyword evidence="2" id="KW-0325">Glycoprotein</keyword>
<evidence type="ECO:0000256" key="4">
    <source>
        <dbReference type="SAM" id="SignalP"/>
    </source>
</evidence>
<evidence type="ECO:0000256" key="1">
    <source>
        <dbReference type="ARBA" id="ARBA00023157"/>
    </source>
</evidence>
<evidence type="ECO:0000313" key="6">
    <source>
        <dbReference type="EMBL" id="CAF1997506.1"/>
    </source>
</evidence>